<gene>
    <name evidence="1" type="ORF">H3H32_30250</name>
</gene>
<dbReference type="Pfam" id="PF04255">
    <property type="entry name" value="DUF433"/>
    <property type="match status" value="1"/>
</dbReference>
<accession>A0A7G5GTH5</accession>
<dbReference type="Gene3D" id="1.10.10.10">
    <property type="entry name" value="Winged helix-like DNA-binding domain superfamily/Winged helix DNA-binding domain"/>
    <property type="match status" value="1"/>
</dbReference>
<proteinExistence type="predicted"/>
<evidence type="ECO:0000313" key="1">
    <source>
        <dbReference type="EMBL" id="QMW02167.1"/>
    </source>
</evidence>
<dbReference type="AlphaFoldDB" id="A0A7G5GTH5"/>
<dbReference type="Proteomes" id="UP000515369">
    <property type="component" value="Chromosome"/>
</dbReference>
<name>A0A7G5GTH5_9BACT</name>
<evidence type="ECO:0000313" key="2">
    <source>
        <dbReference type="Proteomes" id="UP000515369"/>
    </source>
</evidence>
<dbReference type="InterPro" id="IPR007367">
    <property type="entry name" value="DUF433"/>
</dbReference>
<keyword evidence="2" id="KW-1185">Reference proteome</keyword>
<dbReference type="InterPro" id="IPR036388">
    <property type="entry name" value="WH-like_DNA-bd_sf"/>
</dbReference>
<dbReference type="KEGG" id="sfol:H3H32_30250"/>
<sequence length="77" mass="8658">MNYKERIESDHRVMLGKPVVKGTRITVELLLRKLSEGATTPDLLKMYPHLQEADVMAALMYASDVLANEEVIMLKAA</sequence>
<dbReference type="EMBL" id="CP059732">
    <property type="protein sequence ID" value="QMW02167.1"/>
    <property type="molecule type" value="Genomic_DNA"/>
</dbReference>
<dbReference type="PANTHER" id="PTHR34849:SF3">
    <property type="entry name" value="SSR2962 PROTEIN"/>
    <property type="match status" value="1"/>
</dbReference>
<protein>
    <submittedName>
        <fullName evidence="1">DUF433 domain-containing protein</fullName>
    </submittedName>
</protein>
<dbReference type="InterPro" id="IPR009057">
    <property type="entry name" value="Homeodomain-like_sf"/>
</dbReference>
<dbReference type="RefSeq" id="WP_182459463.1">
    <property type="nucleotide sequence ID" value="NZ_CP059732.1"/>
</dbReference>
<reference evidence="1 2" key="1">
    <citation type="submission" date="2020-07" db="EMBL/GenBank/DDBJ databases">
        <title>Spirosoma foliorum sp. nov., isolated from the leaves on the Nejang mountain Korea, Republic of.</title>
        <authorList>
            <person name="Ho H."/>
            <person name="Lee Y.-J."/>
            <person name="Nurcahyanto D.-A."/>
            <person name="Kim S.-G."/>
        </authorList>
    </citation>
    <scope>NUCLEOTIDE SEQUENCE [LARGE SCALE GENOMIC DNA]</scope>
    <source>
        <strain evidence="1 2">PL0136</strain>
    </source>
</reference>
<organism evidence="1 2">
    <name type="scientific">Spirosoma foliorum</name>
    <dbReference type="NCBI Taxonomy" id="2710596"/>
    <lineage>
        <taxon>Bacteria</taxon>
        <taxon>Pseudomonadati</taxon>
        <taxon>Bacteroidota</taxon>
        <taxon>Cytophagia</taxon>
        <taxon>Cytophagales</taxon>
        <taxon>Cytophagaceae</taxon>
        <taxon>Spirosoma</taxon>
    </lineage>
</organism>
<dbReference type="PANTHER" id="PTHR34849">
    <property type="entry name" value="SSL5025 PROTEIN"/>
    <property type="match status" value="1"/>
</dbReference>
<dbReference type="SUPFAM" id="SSF46689">
    <property type="entry name" value="Homeodomain-like"/>
    <property type="match status" value="1"/>
</dbReference>